<evidence type="ECO:0000313" key="3">
    <source>
        <dbReference type="Proteomes" id="UP001611548"/>
    </source>
</evidence>
<feature type="region of interest" description="Disordered" evidence="1">
    <location>
        <begin position="94"/>
        <end position="124"/>
    </location>
</feature>
<organism evidence="2 3">
    <name type="scientific">Streptomyces pathocidini</name>
    <dbReference type="NCBI Taxonomy" id="1650571"/>
    <lineage>
        <taxon>Bacteria</taxon>
        <taxon>Bacillati</taxon>
        <taxon>Actinomycetota</taxon>
        <taxon>Actinomycetes</taxon>
        <taxon>Kitasatosporales</taxon>
        <taxon>Streptomycetaceae</taxon>
        <taxon>Streptomyces</taxon>
    </lineage>
</organism>
<accession>A0ABW7UVY5</accession>
<reference evidence="2 3" key="1">
    <citation type="submission" date="2024-10" db="EMBL/GenBank/DDBJ databases">
        <title>The Natural Products Discovery Center: Release of the First 8490 Sequenced Strains for Exploring Actinobacteria Biosynthetic Diversity.</title>
        <authorList>
            <person name="Kalkreuter E."/>
            <person name="Kautsar S.A."/>
            <person name="Yang D."/>
            <person name="Bader C.D."/>
            <person name="Teijaro C.N."/>
            <person name="Fluegel L."/>
            <person name="Davis C.M."/>
            <person name="Simpson J.R."/>
            <person name="Lauterbach L."/>
            <person name="Steele A.D."/>
            <person name="Gui C."/>
            <person name="Meng S."/>
            <person name="Li G."/>
            <person name="Viehrig K."/>
            <person name="Ye F."/>
            <person name="Su P."/>
            <person name="Kiefer A.F."/>
            <person name="Nichols A."/>
            <person name="Cepeda A.J."/>
            <person name="Yan W."/>
            <person name="Fan B."/>
            <person name="Jiang Y."/>
            <person name="Adhikari A."/>
            <person name="Zheng C.-J."/>
            <person name="Schuster L."/>
            <person name="Cowan T.M."/>
            <person name="Smanski M.J."/>
            <person name="Chevrette M.G."/>
            <person name="De Carvalho L.P.S."/>
            <person name="Shen B."/>
        </authorList>
    </citation>
    <scope>NUCLEOTIDE SEQUENCE [LARGE SCALE GENOMIC DNA]</scope>
    <source>
        <strain evidence="2 3">NPDC020327</strain>
    </source>
</reference>
<evidence type="ECO:0008006" key="4">
    <source>
        <dbReference type="Google" id="ProtNLM"/>
    </source>
</evidence>
<gene>
    <name evidence="2" type="ORF">ACH429_18545</name>
</gene>
<protein>
    <recommendedName>
        <fullName evidence="4">Integrase</fullName>
    </recommendedName>
</protein>
<feature type="compositionally biased region" description="Low complexity" evidence="1">
    <location>
        <begin position="107"/>
        <end position="124"/>
    </location>
</feature>
<dbReference type="Proteomes" id="UP001611548">
    <property type="component" value="Unassembled WGS sequence"/>
</dbReference>
<proteinExistence type="predicted"/>
<evidence type="ECO:0000256" key="1">
    <source>
        <dbReference type="SAM" id="MobiDB-lite"/>
    </source>
</evidence>
<dbReference type="RefSeq" id="WP_398718798.1">
    <property type="nucleotide sequence ID" value="NZ_JBIRWE010000007.1"/>
</dbReference>
<sequence>MAYIVERPRGDGQFTYQVKWRGGARSGKGESEKFGDRPSAETFKKLAYAHSQQWPHGWVKGQGFVEQPAAPGDMPFQTWAERYIDRLAGIDDRPREDYRRERRLHFPSSSTPSRPQQRPRVAYG</sequence>
<comment type="caution">
    <text evidence="2">The sequence shown here is derived from an EMBL/GenBank/DDBJ whole genome shotgun (WGS) entry which is preliminary data.</text>
</comment>
<keyword evidence="3" id="KW-1185">Reference proteome</keyword>
<name>A0ABW7UVY5_9ACTN</name>
<dbReference type="EMBL" id="JBIRWE010000007">
    <property type="protein sequence ID" value="MFI1966076.1"/>
    <property type="molecule type" value="Genomic_DNA"/>
</dbReference>
<evidence type="ECO:0000313" key="2">
    <source>
        <dbReference type="EMBL" id="MFI1966076.1"/>
    </source>
</evidence>